<dbReference type="GO" id="GO:0006565">
    <property type="term" value="P:L-serine catabolic process"/>
    <property type="evidence" value="ECO:0007669"/>
    <property type="project" value="TreeGrafter"/>
</dbReference>
<dbReference type="GO" id="GO:0003941">
    <property type="term" value="F:L-serine ammonia-lyase activity"/>
    <property type="evidence" value="ECO:0007669"/>
    <property type="project" value="TreeGrafter"/>
</dbReference>
<evidence type="ECO:0000313" key="10">
    <source>
        <dbReference type="EMBL" id="SFB55911.1"/>
    </source>
</evidence>
<evidence type="ECO:0000256" key="3">
    <source>
        <dbReference type="ARBA" id="ARBA00010869"/>
    </source>
</evidence>
<dbReference type="AlphaFoldDB" id="A0A1I1C027"/>
<dbReference type="Gene3D" id="3.40.50.1100">
    <property type="match status" value="2"/>
</dbReference>
<dbReference type="GO" id="GO:0009097">
    <property type="term" value="P:isoleucine biosynthetic process"/>
    <property type="evidence" value="ECO:0007669"/>
    <property type="project" value="TreeGrafter"/>
</dbReference>
<comment type="cofactor">
    <cofactor evidence="2">
        <name>pyridoxal 5'-phosphate</name>
        <dbReference type="ChEBI" id="CHEBI:597326"/>
    </cofactor>
</comment>
<accession>A0A1I1C027</accession>
<dbReference type="PANTHER" id="PTHR48078">
    <property type="entry name" value="THREONINE DEHYDRATASE, MITOCHONDRIAL-RELATED"/>
    <property type="match status" value="1"/>
</dbReference>
<dbReference type="InterPro" id="IPR001926">
    <property type="entry name" value="TrpB-like_PALP"/>
</dbReference>
<dbReference type="InterPro" id="IPR036052">
    <property type="entry name" value="TrpB-like_PALP_sf"/>
</dbReference>
<reference evidence="11" key="1">
    <citation type="submission" date="2016-10" db="EMBL/GenBank/DDBJ databases">
        <authorList>
            <person name="Varghese N."/>
            <person name="Submissions S."/>
        </authorList>
    </citation>
    <scope>NUCLEOTIDE SEQUENCE [LARGE SCALE GENOMIC DNA]</scope>
    <source>
        <strain evidence="11">CGMCC 4.3568</strain>
    </source>
</reference>
<organism evidence="10 11">
    <name type="scientific">Amycolatopsis marina</name>
    <dbReference type="NCBI Taxonomy" id="490629"/>
    <lineage>
        <taxon>Bacteria</taxon>
        <taxon>Bacillati</taxon>
        <taxon>Actinomycetota</taxon>
        <taxon>Actinomycetes</taxon>
        <taxon>Pseudonocardiales</taxon>
        <taxon>Pseudonocardiaceae</taxon>
        <taxon>Amycolatopsis</taxon>
    </lineage>
</organism>
<dbReference type="GO" id="GO:0004794">
    <property type="term" value="F:threonine deaminase activity"/>
    <property type="evidence" value="ECO:0007669"/>
    <property type="project" value="UniProtKB-EC"/>
</dbReference>
<proteinExistence type="inferred from homology"/>
<comment type="function">
    <text evidence="7">Catalyzes the anaerobic formation of alpha-ketobutyrate and ammonia from threonine in a two-step reaction. The first step involved a dehydration of threonine and a production of enamine intermediates (aminocrotonate), which tautomerizes to its imine form (iminobutyrate). Both intermediates are unstable and short-lived. The second step is the nonenzymatic hydrolysis of the enamine/imine intermediates to form 2-ketobutyrate and free ammonia. In the low water environment of the cell, the second step is accelerated by RidA.</text>
</comment>
<evidence type="ECO:0000256" key="7">
    <source>
        <dbReference type="ARBA" id="ARBA00025527"/>
    </source>
</evidence>
<keyword evidence="11" id="KW-1185">Reference proteome</keyword>
<evidence type="ECO:0000256" key="4">
    <source>
        <dbReference type="ARBA" id="ARBA00012096"/>
    </source>
</evidence>
<keyword evidence="6" id="KW-0456">Lyase</keyword>
<evidence type="ECO:0000256" key="5">
    <source>
        <dbReference type="ARBA" id="ARBA00022898"/>
    </source>
</evidence>
<evidence type="ECO:0000256" key="6">
    <source>
        <dbReference type="ARBA" id="ARBA00023239"/>
    </source>
</evidence>
<dbReference type="Proteomes" id="UP000243799">
    <property type="component" value="Unassembled WGS sequence"/>
</dbReference>
<dbReference type="EMBL" id="FOKG01000019">
    <property type="protein sequence ID" value="SFB55911.1"/>
    <property type="molecule type" value="Genomic_DNA"/>
</dbReference>
<comment type="similarity">
    <text evidence="3">Belongs to the serine/threonine dehydratase family.</text>
</comment>
<dbReference type="EC" id="4.3.1.19" evidence="4"/>
<dbReference type="PANTHER" id="PTHR48078:SF6">
    <property type="entry name" value="L-THREONINE DEHYDRATASE CATABOLIC TDCB"/>
    <property type="match status" value="1"/>
</dbReference>
<name>A0A1I1C027_9PSEU</name>
<keyword evidence="5" id="KW-0663">Pyridoxal phosphate</keyword>
<evidence type="ECO:0000256" key="8">
    <source>
        <dbReference type="ARBA" id="ARBA00031427"/>
    </source>
</evidence>
<evidence type="ECO:0000256" key="2">
    <source>
        <dbReference type="ARBA" id="ARBA00001933"/>
    </source>
</evidence>
<feature type="domain" description="Tryptophan synthase beta chain-like PALP" evidence="9">
    <location>
        <begin position="26"/>
        <end position="301"/>
    </location>
</feature>
<evidence type="ECO:0000259" key="9">
    <source>
        <dbReference type="Pfam" id="PF00291"/>
    </source>
</evidence>
<dbReference type="SUPFAM" id="SSF53686">
    <property type="entry name" value="Tryptophan synthase beta subunit-like PLP-dependent enzymes"/>
    <property type="match status" value="1"/>
</dbReference>
<dbReference type="RefSeq" id="WP_091676819.1">
    <property type="nucleotide sequence ID" value="NZ_FOKG01000019.1"/>
</dbReference>
<dbReference type="FunFam" id="3.40.50.1100:FF:000005">
    <property type="entry name" value="Threonine dehydratase catabolic"/>
    <property type="match status" value="1"/>
</dbReference>
<evidence type="ECO:0000313" key="11">
    <source>
        <dbReference type="Proteomes" id="UP000243799"/>
    </source>
</evidence>
<dbReference type="GO" id="GO:0006567">
    <property type="term" value="P:L-threonine catabolic process"/>
    <property type="evidence" value="ECO:0007669"/>
    <property type="project" value="TreeGrafter"/>
</dbReference>
<dbReference type="InterPro" id="IPR050147">
    <property type="entry name" value="Ser/Thr_Dehydratase"/>
</dbReference>
<evidence type="ECO:0000256" key="1">
    <source>
        <dbReference type="ARBA" id="ARBA00001274"/>
    </source>
</evidence>
<dbReference type="Pfam" id="PF00291">
    <property type="entry name" value="PALP"/>
    <property type="match status" value="1"/>
</dbReference>
<comment type="catalytic activity">
    <reaction evidence="1">
        <text>L-threonine = 2-oxobutanoate + NH4(+)</text>
        <dbReference type="Rhea" id="RHEA:22108"/>
        <dbReference type="ChEBI" id="CHEBI:16763"/>
        <dbReference type="ChEBI" id="CHEBI:28938"/>
        <dbReference type="ChEBI" id="CHEBI:57926"/>
        <dbReference type="EC" id="4.3.1.19"/>
    </reaction>
</comment>
<dbReference type="OrthoDB" id="4408011at2"/>
<protein>
    <recommendedName>
        <fullName evidence="4">threonine ammonia-lyase</fullName>
        <ecNumber evidence="4">4.3.1.19</ecNumber>
    </recommendedName>
    <alternativeName>
        <fullName evidence="8">Threonine deaminase</fullName>
    </alternativeName>
</protein>
<dbReference type="STRING" id="490629.SAMN05216266_11972"/>
<sequence length="315" mass="32524">MSTTPTVRAVRRPGRDEIDRAREVVRTHLRPTPLLPGPEMFLKLESMQPTGSFKVRGAFNAVSRTPEGVPIVTASAGNHGLGVAFAARELGRRATVVVSEKASPVKVAALRSSGAELVQVGHSFDDAETHALELAERGAHFVSPYNDPDVIVGQGTLGYELEHLLDEPLTVVCAVGGGGLIAGIALWASAHPNVRVVGAEAERSPSVAASVRAGEVVRIEIGQTIADGISGNLEPGSVTVGMVDDLVNELVTVSEADLRAAIRHLATERGVVAEGAGAAGVAAVLAGAVPRRGRTVAVVSGRNIALPVLAEVLAD</sequence>
<gene>
    <name evidence="10" type="ORF">SAMN05216266_11972</name>
</gene>